<evidence type="ECO:0000256" key="1">
    <source>
        <dbReference type="SAM" id="Phobius"/>
    </source>
</evidence>
<dbReference type="OrthoDB" id="2665022at2"/>
<keyword evidence="1" id="KW-0472">Membrane</keyword>
<dbReference type="AlphaFoldDB" id="A0A1G8TRH7"/>
<dbReference type="Proteomes" id="UP000199050">
    <property type="component" value="Unassembled WGS sequence"/>
</dbReference>
<sequence length="112" mass="12768">MDNGRETIRQRLEDELAHVTFSGHSRVLEQTHPPTFRARLAALWNKELEIPLGTLGAAAAVLTTGVLLFYAPQITVKQQQSIQVQERRELIETGGNTYWKDLYEQAVKQHEN</sequence>
<reference evidence="3" key="1">
    <citation type="submission" date="2016-10" db="EMBL/GenBank/DDBJ databases">
        <authorList>
            <person name="Varghese N."/>
            <person name="Submissions S."/>
        </authorList>
    </citation>
    <scope>NUCLEOTIDE SEQUENCE [LARGE SCALE GENOMIC DNA]</scope>
    <source>
        <strain evidence="3">CGMCC 1.11012</strain>
    </source>
</reference>
<keyword evidence="1" id="KW-1133">Transmembrane helix</keyword>
<protein>
    <submittedName>
        <fullName evidence="2">Uncharacterized protein</fullName>
    </submittedName>
</protein>
<accession>A0A1G8TRH7</accession>
<proteinExistence type="predicted"/>
<dbReference type="RefSeq" id="WP_090715464.1">
    <property type="nucleotide sequence ID" value="NZ_CBCSKY010000024.1"/>
</dbReference>
<feature type="transmembrane region" description="Helical" evidence="1">
    <location>
        <begin position="50"/>
        <end position="71"/>
    </location>
</feature>
<gene>
    <name evidence="2" type="ORF">SAMN05216192_11758</name>
</gene>
<evidence type="ECO:0000313" key="3">
    <source>
        <dbReference type="Proteomes" id="UP000199050"/>
    </source>
</evidence>
<keyword evidence="1" id="KW-0812">Transmembrane</keyword>
<evidence type="ECO:0000313" key="2">
    <source>
        <dbReference type="EMBL" id="SDJ44128.1"/>
    </source>
</evidence>
<organism evidence="2 3">
    <name type="scientific">Paenibacillus typhae</name>
    <dbReference type="NCBI Taxonomy" id="1174501"/>
    <lineage>
        <taxon>Bacteria</taxon>
        <taxon>Bacillati</taxon>
        <taxon>Bacillota</taxon>
        <taxon>Bacilli</taxon>
        <taxon>Bacillales</taxon>
        <taxon>Paenibacillaceae</taxon>
        <taxon>Paenibacillus</taxon>
    </lineage>
</organism>
<dbReference type="STRING" id="1174501.SAMN05216192_11758"/>
<keyword evidence="3" id="KW-1185">Reference proteome</keyword>
<dbReference type="EMBL" id="FNDX01000017">
    <property type="protein sequence ID" value="SDJ44128.1"/>
    <property type="molecule type" value="Genomic_DNA"/>
</dbReference>
<name>A0A1G8TRH7_9BACL</name>